<evidence type="ECO:0000313" key="1">
    <source>
        <dbReference type="EMBL" id="PAV28066.1"/>
    </source>
</evidence>
<evidence type="ECO:0008006" key="3">
    <source>
        <dbReference type="Google" id="ProtNLM"/>
    </source>
</evidence>
<evidence type="ECO:0000313" key="2">
    <source>
        <dbReference type="Proteomes" id="UP000218887"/>
    </source>
</evidence>
<accession>A0A2A2I9R7</accession>
<gene>
    <name evidence="1" type="ORF">CIL05_18320</name>
</gene>
<dbReference type="Proteomes" id="UP000218887">
    <property type="component" value="Unassembled WGS sequence"/>
</dbReference>
<reference evidence="1 2" key="1">
    <citation type="submission" date="2017-08" db="EMBL/GenBank/DDBJ databases">
        <title>Virgibacillus indicus sp. nov. and Virgibacillus profoundi sp. nov, two moderately halophilic bacteria isolated from marine sediment by using the Microfluidic Streak Plate.</title>
        <authorList>
            <person name="Xu B."/>
            <person name="Hu B."/>
            <person name="Wang J."/>
            <person name="Zhu Y."/>
            <person name="Huang L."/>
            <person name="Du W."/>
            <person name="Huang Y."/>
        </authorList>
    </citation>
    <scope>NUCLEOTIDE SEQUENCE [LARGE SCALE GENOMIC DNA]</scope>
    <source>
        <strain evidence="1 2">IO3-P3-H5</strain>
    </source>
</reference>
<name>A0A2A2I9R7_9BACI</name>
<organism evidence="1 2">
    <name type="scientific">Virgibacillus profundi</name>
    <dbReference type="NCBI Taxonomy" id="2024555"/>
    <lineage>
        <taxon>Bacteria</taxon>
        <taxon>Bacillati</taxon>
        <taxon>Bacillota</taxon>
        <taxon>Bacilli</taxon>
        <taxon>Bacillales</taxon>
        <taxon>Bacillaceae</taxon>
        <taxon>Virgibacillus</taxon>
    </lineage>
</organism>
<proteinExistence type="predicted"/>
<dbReference type="RefSeq" id="WP_095656994.1">
    <property type="nucleotide sequence ID" value="NZ_NPOA01000015.1"/>
</dbReference>
<dbReference type="EMBL" id="NPOA01000015">
    <property type="protein sequence ID" value="PAV28066.1"/>
    <property type="molecule type" value="Genomic_DNA"/>
</dbReference>
<protein>
    <recommendedName>
        <fullName evidence="3">FeS cluster biogenesis domain-containing protein</fullName>
    </recommendedName>
</protein>
<sequence length="96" mass="10979">MKLEITDAAADWYIDEMDLEAGDFIQFFAKIYGGIPTAHSNYFLGISVGDTGKIGINTEVKGITFYFDEKDAWLLDEYDLKVEMGEDEVEYNFIEK</sequence>
<dbReference type="AlphaFoldDB" id="A0A2A2I9R7"/>
<comment type="caution">
    <text evidence="1">The sequence shown here is derived from an EMBL/GenBank/DDBJ whole genome shotgun (WGS) entry which is preliminary data.</text>
</comment>
<keyword evidence="2" id="KW-1185">Reference proteome</keyword>
<dbReference type="OrthoDB" id="1645729at2"/>